<dbReference type="InterPro" id="IPR032455">
    <property type="entry name" value="Cadherin_C"/>
</dbReference>
<keyword evidence="7 12" id="KW-0106">Calcium</keyword>
<dbReference type="PRINTS" id="PR00205">
    <property type="entry name" value="CADHERIN"/>
</dbReference>
<dbReference type="Gene3D" id="2.60.40.60">
    <property type="entry name" value="Cadherins"/>
    <property type="match status" value="6"/>
</dbReference>
<dbReference type="PANTHER" id="PTHR24028">
    <property type="entry name" value="CADHERIN-87A"/>
    <property type="match status" value="1"/>
</dbReference>
<dbReference type="FunFam" id="2.60.40.60:FF:000002">
    <property type="entry name" value="Protocadherin alpha 2"/>
    <property type="match status" value="1"/>
</dbReference>
<evidence type="ECO:0000256" key="14">
    <source>
        <dbReference type="SAM" id="SignalP"/>
    </source>
</evidence>
<keyword evidence="9 13" id="KW-1133">Transmembrane helix</keyword>
<dbReference type="Proteomes" id="UP000694391">
    <property type="component" value="Unplaced"/>
</dbReference>
<dbReference type="FunFam" id="2.60.40.60:FF:000018">
    <property type="entry name" value="Protocadherin gamma c3"/>
    <property type="match status" value="1"/>
</dbReference>
<feature type="transmembrane region" description="Helical" evidence="13">
    <location>
        <begin position="821"/>
        <end position="840"/>
    </location>
</feature>
<name>A0A8C0LA89_CANLU</name>
<evidence type="ECO:0000256" key="2">
    <source>
        <dbReference type="ARBA" id="ARBA00004251"/>
    </source>
</evidence>
<keyword evidence="4 13" id="KW-0812">Transmembrane</keyword>
<dbReference type="SMART" id="SM00112">
    <property type="entry name" value="CA"/>
    <property type="match status" value="6"/>
</dbReference>
<dbReference type="GO" id="GO:0005509">
    <property type="term" value="F:calcium ion binding"/>
    <property type="evidence" value="ECO:0007669"/>
    <property type="project" value="UniProtKB-UniRule"/>
</dbReference>
<evidence type="ECO:0000259" key="15">
    <source>
        <dbReference type="PROSITE" id="PS50268"/>
    </source>
</evidence>
<evidence type="ECO:0000313" key="17">
    <source>
        <dbReference type="Proteomes" id="UP000694391"/>
    </source>
</evidence>
<feature type="signal peptide" evidence="14">
    <location>
        <begin position="1"/>
        <end position="37"/>
    </location>
</feature>
<evidence type="ECO:0000256" key="3">
    <source>
        <dbReference type="ARBA" id="ARBA00022475"/>
    </source>
</evidence>
<dbReference type="GO" id="GO:0007156">
    <property type="term" value="P:homophilic cell adhesion via plasma membrane adhesion molecules"/>
    <property type="evidence" value="ECO:0007669"/>
    <property type="project" value="InterPro"/>
</dbReference>
<feature type="domain" description="Cadherin" evidence="15">
    <location>
        <begin position="357"/>
        <end position="461"/>
    </location>
</feature>
<evidence type="ECO:0000256" key="7">
    <source>
        <dbReference type="ARBA" id="ARBA00022837"/>
    </source>
</evidence>
<dbReference type="GeneTree" id="ENSGT00940000163745"/>
<dbReference type="InterPro" id="IPR002126">
    <property type="entry name" value="Cadherin-like_dom"/>
</dbReference>
<keyword evidence="8" id="KW-0130">Cell adhesion</keyword>
<evidence type="ECO:0000256" key="1">
    <source>
        <dbReference type="ARBA" id="ARBA00003436"/>
    </source>
</evidence>
<comment type="function">
    <text evidence="1">Potential calcium-dependent cell-adhesion protein. May be involved in the establishment and maintenance of specific neuronal connections in the brain.</text>
</comment>
<evidence type="ECO:0000256" key="8">
    <source>
        <dbReference type="ARBA" id="ARBA00022889"/>
    </source>
</evidence>
<feature type="domain" description="Cadherin" evidence="15">
    <location>
        <begin position="462"/>
        <end position="571"/>
    </location>
</feature>
<comment type="subcellular location">
    <subcellularLocation>
        <location evidence="2">Cell membrane</location>
        <topology evidence="2">Single-pass type I membrane protein</topology>
    </subcellularLocation>
</comment>
<keyword evidence="11" id="KW-0325">Glycoprotein</keyword>
<dbReference type="FunFam" id="2.60.40.60:FF:000004">
    <property type="entry name" value="Protocadherin 1 gamma 2"/>
    <property type="match status" value="1"/>
</dbReference>
<sequence length="901" mass="98739">PDVGLDPRSPGSCPGKRMRPRPLLLFLFLETLWGVRAAQIHYSVLEELDKGSFVGNIAKDLGLEPRELAERGARIVSRGRTQLFALNPISGSLVTVDRIDREELCAQSMPCLVSFNILVENNMKIYGVEIEIIDINDNFPRFRDEEVKVKINENAATGTRLALPFARDADVSVNSLQSYQLSPNIHFSLEEKSGDDGQKYPELVLEKPLDREKVAAHNLLLTALDGGDPILSSTMHIRVMVLDANDNAPLFSLPEYRVSVPENIPVGTRLLMLTATDPDEGINGELTYSFHNEDDKISKTFQLDSKLGEILTLQSLDYEESRFYLMEVIAQDGGALLASAKVLITVQDVNDNVPEVILTSRASSVSEDCPPGTIIALFSVHDGDSGENGEILCSIPRNLPFKLEKSVDNYYHLLTTKALDREEISNYNITVMVIDCGNPPLSTESYIYLNVADINDNPPIFPHTPYSTYILENNPRGISVLSVTAQDPDSGNNAKVTYSLAEDTFQGIPLSSYVSINSNTGVLYALDSFDYEQVKDLQLWVMASDNGDPPLSSNISLRLFVLDQNDNVPEILYPSIPTDGSTGVELAPRSAEPGYLVTKVVAVDRDSGQNAWLSYHLLKASEPGLFQVGLHTGEVRTARALLDRDALKQSLVVAVQDHGQPPLSATVTLTVAIADSIPDVLADLGSLEAPRDSQASDLTLYLVVAVAAVSCVFLAFVIVLLALRLRRWHASRLLQAAGGGLLGAPASASQFVGVDGVRAFLQTYSHEVSLTAGSRESHVIFPQPNYVDTLLSQESCGKSEPLLISEEINVNEELGVVQVRFFFSMLACSFFFFICFLNLFSSAKHGTLDLGSGHGPQGVGVESQMGLLAQCRVSLRFPSLFLCPLHLHPHMHSLKRNKYFF</sequence>
<accession>A0A8C0LA89</accession>
<dbReference type="FunFam" id="2.60.40.60:FF:000001">
    <property type="entry name" value="Protocadherin alpha 2"/>
    <property type="match status" value="1"/>
</dbReference>
<dbReference type="Pfam" id="PF16492">
    <property type="entry name" value="Cadherin_C_2"/>
    <property type="match status" value="1"/>
</dbReference>
<feature type="domain" description="Cadherin" evidence="15">
    <location>
        <begin position="143"/>
        <end position="251"/>
    </location>
</feature>
<dbReference type="PANTHER" id="PTHR24028:SF105">
    <property type="entry name" value="PROTOCADHERIN GAMMA-A5"/>
    <property type="match status" value="1"/>
</dbReference>
<dbReference type="FunFam" id="2.60.40.60:FF:000006">
    <property type="entry name" value="Protocadherin alpha 2"/>
    <property type="match status" value="1"/>
</dbReference>
<feature type="chain" id="PRO_5034494615" evidence="14">
    <location>
        <begin position="38"/>
        <end position="901"/>
    </location>
</feature>
<dbReference type="PROSITE" id="PS00232">
    <property type="entry name" value="CADHERIN_1"/>
    <property type="match status" value="3"/>
</dbReference>
<evidence type="ECO:0000313" key="16">
    <source>
        <dbReference type="Ensembl" id="ENSCAFP00020026968.1"/>
    </source>
</evidence>
<evidence type="ECO:0000256" key="13">
    <source>
        <dbReference type="SAM" id="Phobius"/>
    </source>
</evidence>
<dbReference type="Pfam" id="PF00028">
    <property type="entry name" value="Cadherin"/>
    <property type="match status" value="5"/>
</dbReference>
<feature type="domain" description="Cadherin" evidence="15">
    <location>
        <begin position="84"/>
        <end position="142"/>
    </location>
</feature>
<evidence type="ECO:0000256" key="5">
    <source>
        <dbReference type="ARBA" id="ARBA00022729"/>
    </source>
</evidence>
<evidence type="ECO:0000256" key="6">
    <source>
        <dbReference type="ARBA" id="ARBA00022737"/>
    </source>
</evidence>
<keyword evidence="17" id="KW-1185">Reference proteome</keyword>
<dbReference type="InterPro" id="IPR013164">
    <property type="entry name" value="Cadherin_N"/>
</dbReference>
<dbReference type="Ensembl" id="ENSCAFT00020031142.1">
    <property type="protein sequence ID" value="ENSCAFP00020026968.1"/>
    <property type="gene ID" value="ENSCAFG00020021141.1"/>
</dbReference>
<dbReference type="FunFam" id="2.60.40.60:FF:000129">
    <property type="entry name" value="protocadherin alpha-C2 isoform X1"/>
    <property type="match status" value="1"/>
</dbReference>
<keyword evidence="5 14" id="KW-0732">Signal</keyword>
<dbReference type="PROSITE" id="PS50268">
    <property type="entry name" value="CADHERIN_2"/>
    <property type="match status" value="6"/>
</dbReference>
<dbReference type="Pfam" id="PF08266">
    <property type="entry name" value="Cadherin_2"/>
    <property type="match status" value="1"/>
</dbReference>
<organism evidence="16 17">
    <name type="scientific">Canis lupus dingo</name>
    <name type="common">dingo</name>
    <dbReference type="NCBI Taxonomy" id="286419"/>
    <lineage>
        <taxon>Eukaryota</taxon>
        <taxon>Metazoa</taxon>
        <taxon>Chordata</taxon>
        <taxon>Craniata</taxon>
        <taxon>Vertebrata</taxon>
        <taxon>Euteleostomi</taxon>
        <taxon>Mammalia</taxon>
        <taxon>Eutheria</taxon>
        <taxon>Laurasiatheria</taxon>
        <taxon>Carnivora</taxon>
        <taxon>Caniformia</taxon>
        <taxon>Canidae</taxon>
        <taxon>Canis</taxon>
    </lineage>
</organism>
<reference evidence="16" key="1">
    <citation type="submission" date="2025-08" db="UniProtKB">
        <authorList>
            <consortium name="Ensembl"/>
        </authorList>
    </citation>
    <scope>IDENTIFICATION</scope>
</reference>
<reference evidence="16" key="2">
    <citation type="submission" date="2025-09" db="UniProtKB">
        <authorList>
            <consortium name="Ensembl"/>
        </authorList>
    </citation>
    <scope>IDENTIFICATION</scope>
</reference>
<dbReference type="SUPFAM" id="SSF49313">
    <property type="entry name" value="Cadherin-like"/>
    <property type="match status" value="6"/>
</dbReference>
<dbReference type="InterPro" id="IPR020894">
    <property type="entry name" value="Cadherin_CS"/>
</dbReference>
<protein>
    <submittedName>
        <fullName evidence="16">Protocadherin gamma subfamily A, 4</fullName>
    </submittedName>
</protein>
<dbReference type="InterPro" id="IPR015919">
    <property type="entry name" value="Cadherin-like_sf"/>
</dbReference>
<proteinExistence type="predicted"/>
<dbReference type="AlphaFoldDB" id="A0A8C0LA89"/>
<evidence type="ECO:0000256" key="11">
    <source>
        <dbReference type="ARBA" id="ARBA00023180"/>
    </source>
</evidence>
<evidence type="ECO:0000256" key="12">
    <source>
        <dbReference type="PROSITE-ProRule" id="PRU00043"/>
    </source>
</evidence>
<evidence type="ECO:0000256" key="10">
    <source>
        <dbReference type="ARBA" id="ARBA00023136"/>
    </source>
</evidence>
<dbReference type="GO" id="GO:0005886">
    <property type="term" value="C:plasma membrane"/>
    <property type="evidence" value="ECO:0007669"/>
    <property type="project" value="UniProtKB-SubCell"/>
</dbReference>
<keyword evidence="6" id="KW-0677">Repeat</keyword>
<feature type="transmembrane region" description="Helical" evidence="13">
    <location>
        <begin position="700"/>
        <end position="723"/>
    </location>
</feature>
<feature type="domain" description="Cadherin" evidence="15">
    <location>
        <begin position="588"/>
        <end position="692"/>
    </location>
</feature>
<evidence type="ECO:0000256" key="4">
    <source>
        <dbReference type="ARBA" id="ARBA00022692"/>
    </source>
</evidence>
<feature type="domain" description="Cadherin" evidence="15">
    <location>
        <begin position="252"/>
        <end position="356"/>
    </location>
</feature>
<evidence type="ECO:0000256" key="9">
    <source>
        <dbReference type="ARBA" id="ARBA00022989"/>
    </source>
</evidence>
<keyword evidence="10 13" id="KW-0472">Membrane</keyword>
<dbReference type="CDD" id="cd11304">
    <property type="entry name" value="Cadherin_repeat"/>
    <property type="match status" value="5"/>
</dbReference>
<dbReference type="InterPro" id="IPR050174">
    <property type="entry name" value="Protocadherin/Cadherin-CA"/>
</dbReference>
<keyword evidence="3" id="KW-1003">Cell membrane</keyword>